<reference evidence="2" key="1">
    <citation type="journal article" date="2013" name="Nature">
        <title>Pan genome of the phytoplankton Emiliania underpins its global distribution.</title>
        <authorList>
            <person name="Read B.A."/>
            <person name="Kegel J."/>
            <person name="Klute M.J."/>
            <person name="Kuo A."/>
            <person name="Lefebvre S.C."/>
            <person name="Maumus F."/>
            <person name="Mayer C."/>
            <person name="Miller J."/>
            <person name="Monier A."/>
            <person name="Salamov A."/>
            <person name="Young J."/>
            <person name="Aguilar M."/>
            <person name="Claverie J.M."/>
            <person name="Frickenhaus S."/>
            <person name="Gonzalez K."/>
            <person name="Herman E.K."/>
            <person name="Lin Y.C."/>
            <person name="Napier J."/>
            <person name="Ogata H."/>
            <person name="Sarno A.F."/>
            <person name="Shmutz J."/>
            <person name="Schroeder D."/>
            <person name="de Vargas C."/>
            <person name="Verret F."/>
            <person name="von Dassow P."/>
            <person name="Valentin K."/>
            <person name="Van de Peer Y."/>
            <person name="Wheeler G."/>
            <person name="Dacks J.B."/>
            <person name="Delwiche C.F."/>
            <person name="Dyhrman S.T."/>
            <person name="Glockner G."/>
            <person name="John U."/>
            <person name="Richards T."/>
            <person name="Worden A.Z."/>
            <person name="Zhang X."/>
            <person name="Grigoriev I.V."/>
            <person name="Allen A.E."/>
            <person name="Bidle K."/>
            <person name="Borodovsky M."/>
            <person name="Bowler C."/>
            <person name="Brownlee C."/>
            <person name="Cock J.M."/>
            <person name="Elias M."/>
            <person name="Gladyshev V.N."/>
            <person name="Groth M."/>
            <person name="Guda C."/>
            <person name="Hadaegh A."/>
            <person name="Iglesias-Rodriguez M.D."/>
            <person name="Jenkins J."/>
            <person name="Jones B.M."/>
            <person name="Lawson T."/>
            <person name="Leese F."/>
            <person name="Lindquist E."/>
            <person name="Lobanov A."/>
            <person name="Lomsadze A."/>
            <person name="Malik S.B."/>
            <person name="Marsh M.E."/>
            <person name="Mackinder L."/>
            <person name="Mock T."/>
            <person name="Mueller-Roeber B."/>
            <person name="Pagarete A."/>
            <person name="Parker M."/>
            <person name="Probert I."/>
            <person name="Quesneville H."/>
            <person name="Raines C."/>
            <person name="Rensing S.A."/>
            <person name="Riano-Pachon D.M."/>
            <person name="Richier S."/>
            <person name="Rokitta S."/>
            <person name="Shiraiwa Y."/>
            <person name="Soanes D.M."/>
            <person name="van der Giezen M."/>
            <person name="Wahlund T.M."/>
            <person name="Williams B."/>
            <person name="Wilson W."/>
            <person name="Wolfe G."/>
            <person name="Wurch L.L."/>
        </authorList>
    </citation>
    <scope>NUCLEOTIDE SEQUENCE</scope>
</reference>
<proteinExistence type="predicted"/>
<sequence length="113" mass="11100">AVRPLLARLGAVGSELLSGGGAAGGGVIAGHSRLLRELLWAFSTGQDAARLSVPLALGGGSGGVVAGLRWDGGAADGACASLASEHTKLSNCGAAPLDLRGRGVDRVCSRLQL</sequence>
<name>A0A0D3KIC8_EMIH1</name>
<dbReference type="KEGG" id="ehx:EMIHUDRAFT_201651"/>
<dbReference type="EnsemblProtists" id="EOD35513">
    <property type="protein sequence ID" value="EOD35513"/>
    <property type="gene ID" value="EMIHUDRAFT_201651"/>
</dbReference>
<evidence type="ECO:0000313" key="2">
    <source>
        <dbReference type="Proteomes" id="UP000013827"/>
    </source>
</evidence>
<accession>A0A0D3KIC8</accession>
<dbReference type="GeneID" id="17280783"/>
<dbReference type="HOGENOM" id="CLU_2140010_0_0_1"/>
<dbReference type="Proteomes" id="UP000013827">
    <property type="component" value="Unassembled WGS sequence"/>
</dbReference>
<protein>
    <submittedName>
        <fullName evidence="1">Uncharacterized protein</fullName>
    </submittedName>
</protein>
<dbReference type="PaxDb" id="2903-EOD35513"/>
<dbReference type="RefSeq" id="XP_005787942.1">
    <property type="nucleotide sequence ID" value="XM_005787885.1"/>
</dbReference>
<evidence type="ECO:0000313" key="1">
    <source>
        <dbReference type="EnsemblProtists" id="EOD35513"/>
    </source>
</evidence>
<dbReference type="AlphaFoldDB" id="A0A0D3KIC8"/>
<keyword evidence="2" id="KW-1185">Reference proteome</keyword>
<reference evidence="1" key="2">
    <citation type="submission" date="2024-10" db="UniProtKB">
        <authorList>
            <consortium name="EnsemblProtists"/>
        </authorList>
    </citation>
    <scope>IDENTIFICATION</scope>
</reference>
<organism evidence="1 2">
    <name type="scientific">Emiliania huxleyi (strain CCMP1516)</name>
    <dbReference type="NCBI Taxonomy" id="280463"/>
    <lineage>
        <taxon>Eukaryota</taxon>
        <taxon>Haptista</taxon>
        <taxon>Haptophyta</taxon>
        <taxon>Prymnesiophyceae</taxon>
        <taxon>Isochrysidales</taxon>
        <taxon>Noelaerhabdaceae</taxon>
        <taxon>Emiliania</taxon>
    </lineage>
</organism>